<accession>A0A345L332</accession>
<dbReference type="GeneID" id="65114579"/>
<proteinExistence type="predicted"/>
<evidence type="ECO:0000313" key="1">
    <source>
        <dbReference type="EMBL" id="AXH49684.1"/>
    </source>
</evidence>
<reference evidence="2" key="1">
    <citation type="submission" date="2018-06" db="EMBL/GenBank/DDBJ databases">
        <authorList>
            <person name="Zhirakovskaya E."/>
        </authorList>
    </citation>
    <scope>NUCLEOTIDE SEQUENCE [LARGE SCALE GENOMIC DNA]</scope>
</reference>
<keyword evidence="2" id="KW-1185">Reference proteome</keyword>
<evidence type="ECO:0000313" key="2">
    <source>
        <dbReference type="Proteomes" id="UP000260058"/>
    </source>
</evidence>
<protein>
    <submittedName>
        <fullName evidence="1">Uncharacterized protein</fullName>
    </submittedName>
</protein>
<sequence>MDKDHARALKLFGRLVRTAKYRRYKERTWGRVEVPVVSALATDTVVSLAERIVESSHTRVEVVVLDVDRDEIEVIQLSYNDTAGGRQTFKMHGDSNVGMLVEYMKAQSRTVLTTKAIDLVPS</sequence>
<dbReference type="EMBL" id="MH536818">
    <property type="protein sequence ID" value="AXH49684.1"/>
    <property type="molecule type" value="Genomic_DNA"/>
</dbReference>
<dbReference type="Proteomes" id="UP000260058">
    <property type="component" value="Segment"/>
</dbReference>
<name>A0A345L332_9CAUD</name>
<dbReference type="KEGG" id="vg:65114579"/>
<gene>
    <name evidence="1" type="primary">42</name>
    <name evidence="1" type="ORF">SEA_FROKOSTDAME_42</name>
</gene>
<dbReference type="RefSeq" id="YP_010096919.1">
    <property type="nucleotide sequence ID" value="NC_055754.1"/>
</dbReference>
<organism evidence="1 2">
    <name type="scientific">Gordonia phage Frokostdame</name>
    <dbReference type="NCBI Taxonomy" id="2250320"/>
    <lineage>
        <taxon>Viruses</taxon>
        <taxon>Duplodnaviria</taxon>
        <taxon>Heunggongvirae</taxon>
        <taxon>Uroviricota</taxon>
        <taxon>Caudoviricetes</taxon>
        <taxon>Jujuvirus</taxon>
        <taxon>Jujuvirus frokostdame</taxon>
    </lineage>
</organism>